<sequence length="479" mass="53805">MFSDTAVEFPLSPCLPSLPQPAVYDTARSLYENLYSATPDAGIRARAGKFLDASLEAVRALPNDMPATPQACGAWMEAKSAHTAQRYAEYLAARQSGAPRQYFSSEAHALYFLNEIAPTKLVDGAWLAGLVTQWEDSRFHPLIRTYLEELGDGAPELNHVVLYRRLLDAHACGHRDGMADSRFVQGAIQLALGCNADKYLPEIIGFNLGYEQLPLHLPITAYELNELGIDPYYFTLHITIDNMATGHARRALDALQLTLPARHRAAFFERVRNGYMLNELGDGSESIIRDFDLEQEVIAIFKRKSVFGRHMHSDYCKLAGKSVNAWLADPGQIPAFLDQLQRGGWIRRNQDPAASRFWRLLAGERAEMFGVFTDYEIRVIHDWIAGEWKDPQLQVPSRALSYRARRRMEEADTGLPAPEDADNDFNEPLRRLCADLDEADSKRERMRMLLPYLGPASHHTPEGLLATRLFSQGLRGGAS</sequence>
<name>A0A3P4B1M0_9BURK</name>
<dbReference type="AlphaFoldDB" id="A0A3P4B1M0"/>
<evidence type="ECO:0000313" key="1">
    <source>
        <dbReference type="EMBL" id="VCU69590.1"/>
    </source>
</evidence>
<dbReference type="EMBL" id="UWPJ01000015">
    <property type="protein sequence ID" value="VCU69590.1"/>
    <property type="molecule type" value="Genomic_DNA"/>
</dbReference>
<evidence type="ECO:0000313" key="2">
    <source>
        <dbReference type="Proteomes" id="UP000277294"/>
    </source>
</evidence>
<keyword evidence="2" id="KW-1185">Reference proteome</keyword>
<protein>
    <recommendedName>
        <fullName evidence="3">Iron-containing redox enzyme</fullName>
    </recommendedName>
</protein>
<proteinExistence type="predicted"/>
<dbReference type="SMART" id="SM01236">
    <property type="entry name" value="Haem_oxygenase_2"/>
    <property type="match status" value="1"/>
</dbReference>
<gene>
    <name evidence="1" type="ORF">PIGHUM_01653</name>
</gene>
<reference evidence="1 2" key="1">
    <citation type="submission" date="2018-10" db="EMBL/GenBank/DDBJ databases">
        <authorList>
            <person name="Criscuolo A."/>
        </authorList>
    </citation>
    <scope>NUCLEOTIDE SEQUENCE [LARGE SCALE GENOMIC DNA]</scope>
    <source>
        <strain evidence="1">DnA1</strain>
    </source>
</reference>
<dbReference type="Pfam" id="PF14518">
    <property type="entry name" value="Haem_oxygenas_2"/>
    <property type="match status" value="1"/>
</dbReference>
<dbReference type="RefSeq" id="WP_124079104.1">
    <property type="nucleotide sequence ID" value="NZ_UWPJ01000015.1"/>
</dbReference>
<dbReference type="Gene3D" id="1.20.910.10">
    <property type="entry name" value="Heme oxygenase-like"/>
    <property type="match status" value="1"/>
</dbReference>
<dbReference type="OrthoDB" id="6635957at2"/>
<evidence type="ECO:0008006" key="3">
    <source>
        <dbReference type="Google" id="ProtNLM"/>
    </source>
</evidence>
<dbReference type="Proteomes" id="UP000277294">
    <property type="component" value="Unassembled WGS sequence"/>
</dbReference>
<accession>A0A3P4B1M0</accession>
<organism evidence="1 2">
    <name type="scientific">Pigmentiphaga humi</name>
    <dbReference type="NCBI Taxonomy" id="2478468"/>
    <lineage>
        <taxon>Bacteria</taxon>
        <taxon>Pseudomonadati</taxon>
        <taxon>Pseudomonadota</taxon>
        <taxon>Betaproteobacteria</taxon>
        <taxon>Burkholderiales</taxon>
        <taxon>Alcaligenaceae</taxon>
        <taxon>Pigmentiphaga</taxon>
    </lineage>
</organism>
<dbReference type="InterPro" id="IPR016084">
    <property type="entry name" value="Haem_Oase-like_multi-hlx"/>
</dbReference>